<organism evidence="2 3">
    <name type="scientific">Candidatus Zambryskibacteria bacterium RIFCSPLOWO2_12_FULL_39_23</name>
    <dbReference type="NCBI Taxonomy" id="1802776"/>
    <lineage>
        <taxon>Bacteria</taxon>
        <taxon>Candidatus Zambryskiibacteriota</taxon>
    </lineage>
</organism>
<feature type="transmembrane region" description="Helical" evidence="1">
    <location>
        <begin position="12"/>
        <end position="29"/>
    </location>
</feature>
<evidence type="ECO:0000313" key="2">
    <source>
        <dbReference type="EMBL" id="OHB12101.1"/>
    </source>
</evidence>
<protein>
    <recommendedName>
        <fullName evidence="4">Ada DNA repair metal-binding domain-containing protein</fullName>
    </recommendedName>
</protein>
<proteinExistence type="predicted"/>
<evidence type="ECO:0000256" key="1">
    <source>
        <dbReference type="SAM" id="Phobius"/>
    </source>
</evidence>
<comment type="caution">
    <text evidence="2">The sequence shown here is derived from an EMBL/GenBank/DDBJ whole genome shotgun (WGS) entry which is preliminary data.</text>
</comment>
<keyword evidence="1" id="KW-1133">Transmembrane helix</keyword>
<evidence type="ECO:0000313" key="3">
    <source>
        <dbReference type="Proteomes" id="UP000176558"/>
    </source>
</evidence>
<dbReference type="InterPro" id="IPR035451">
    <property type="entry name" value="Ada-like_dom_sf"/>
</dbReference>
<dbReference type="SUPFAM" id="SSF57884">
    <property type="entry name" value="Ada DNA repair protein, N-terminal domain (N-Ada 10)"/>
    <property type="match status" value="1"/>
</dbReference>
<accession>A0A1G2URW8</accession>
<keyword evidence="1" id="KW-0472">Membrane</keyword>
<keyword evidence="1" id="KW-0812">Transmembrane</keyword>
<dbReference type="Proteomes" id="UP000176558">
    <property type="component" value="Unassembled WGS sequence"/>
</dbReference>
<name>A0A1G2URW8_9BACT</name>
<reference evidence="2 3" key="1">
    <citation type="journal article" date="2016" name="Nat. Commun.">
        <title>Thousands of microbial genomes shed light on interconnected biogeochemical processes in an aquifer system.</title>
        <authorList>
            <person name="Anantharaman K."/>
            <person name="Brown C.T."/>
            <person name="Hug L.A."/>
            <person name="Sharon I."/>
            <person name="Castelle C.J."/>
            <person name="Probst A.J."/>
            <person name="Thomas B.C."/>
            <person name="Singh A."/>
            <person name="Wilkins M.J."/>
            <person name="Karaoz U."/>
            <person name="Brodie E.L."/>
            <person name="Williams K.H."/>
            <person name="Hubbard S.S."/>
            <person name="Banfield J.F."/>
        </authorList>
    </citation>
    <scope>NUCLEOTIDE SEQUENCE [LARGE SCALE GENOMIC DNA]</scope>
</reference>
<sequence length="129" mass="14273">MSIKEILEKINPFYTLILLIVVAGIFFGLGRLSKLEETKTPIKIEYANRDQTSAVITATSQNEVEKKAVVKEVIPADGPVIGSKSGKKYYFPWCGTVKRILPQNQVHFASIEEAKKASFTPGGNCKGLW</sequence>
<dbReference type="Gene3D" id="3.40.10.10">
    <property type="entry name" value="DNA Methylphosphotriester Repair Domain"/>
    <property type="match status" value="1"/>
</dbReference>
<dbReference type="EMBL" id="MHWT01000022">
    <property type="protein sequence ID" value="OHB12101.1"/>
    <property type="molecule type" value="Genomic_DNA"/>
</dbReference>
<dbReference type="AlphaFoldDB" id="A0A1G2URW8"/>
<gene>
    <name evidence="2" type="ORF">A3G99_01220</name>
</gene>
<evidence type="ECO:0008006" key="4">
    <source>
        <dbReference type="Google" id="ProtNLM"/>
    </source>
</evidence>